<protein>
    <submittedName>
        <fullName evidence="2">Uncharacterized protein</fullName>
    </submittedName>
</protein>
<gene>
    <name evidence="2" type="ORF">PCOR1329_LOCUS10955</name>
</gene>
<keyword evidence="3" id="KW-1185">Reference proteome</keyword>
<keyword evidence="1" id="KW-0812">Transmembrane</keyword>
<comment type="caution">
    <text evidence="2">The sequence shown here is derived from an EMBL/GenBank/DDBJ whole genome shotgun (WGS) entry which is preliminary data.</text>
</comment>
<evidence type="ECO:0000313" key="3">
    <source>
        <dbReference type="Proteomes" id="UP001189429"/>
    </source>
</evidence>
<reference evidence="2" key="1">
    <citation type="submission" date="2023-10" db="EMBL/GenBank/DDBJ databases">
        <authorList>
            <person name="Chen Y."/>
            <person name="Shah S."/>
            <person name="Dougan E. K."/>
            <person name="Thang M."/>
            <person name="Chan C."/>
        </authorList>
    </citation>
    <scope>NUCLEOTIDE SEQUENCE [LARGE SCALE GENOMIC DNA]</scope>
</reference>
<keyword evidence="1" id="KW-0472">Membrane</keyword>
<dbReference type="EMBL" id="CAUYUJ010003125">
    <property type="protein sequence ID" value="CAK0804016.1"/>
    <property type="molecule type" value="Genomic_DNA"/>
</dbReference>
<name>A0ABN9QGY2_9DINO</name>
<keyword evidence="1" id="KW-1133">Transmembrane helix</keyword>
<dbReference type="Proteomes" id="UP001189429">
    <property type="component" value="Unassembled WGS sequence"/>
</dbReference>
<feature type="non-terminal residue" evidence="2">
    <location>
        <position position="151"/>
    </location>
</feature>
<evidence type="ECO:0000313" key="2">
    <source>
        <dbReference type="EMBL" id="CAK0804016.1"/>
    </source>
</evidence>
<evidence type="ECO:0000256" key="1">
    <source>
        <dbReference type="SAM" id="Phobius"/>
    </source>
</evidence>
<accession>A0ABN9QGY2</accession>
<feature type="transmembrane region" description="Helical" evidence="1">
    <location>
        <begin position="105"/>
        <end position="125"/>
    </location>
</feature>
<organism evidence="2 3">
    <name type="scientific">Prorocentrum cordatum</name>
    <dbReference type="NCBI Taxonomy" id="2364126"/>
    <lineage>
        <taxon>Eukaryota</taxon>
        <taxon>Sar</taxon>
        <taxon>Alveolata</taxon>
        <taxon>Dinophyceae</taxon>
        <taxon>Prorocentrales</taxon>
        <taxon>Prorocentraceae</taxon>
        <taxon>Prorocentrum</taxon>
    </lineage>
</organism>
<proteinExistence type="predicted"/>
<sequence length="151" mass="17340">MVCSGRSANGPQWSLSHHLRPVTILEKQVEAKRTELAKDVEVQSRAERIAQTEVQSRGRSWRTTTDVIYARRKIARALKHSVHFKPNKKLQQWPQLEFKFRTFHMVALLVCCLVKFLLQVVLVFLRLHQAQWQVSAVQAGMLALVTVATAQ</sequence>